<organism evidence="1 2">
    <name type="scientific">Eubacterium ventriosum</name>
    <dbReference type="NCBI Taxonomy" id="39496"/>
    <lineage>
        <taxon>Bacteria</taxon>
        <taxon>Bacillati</taxon>
        <taxon>Bacillota</taxon>
        <taxon>Clostridia</taxon>
        <taxon>Eubacteriales</taxon>
        <taxon>Eubacteriaceae</taxon>
        <taxon>Eubacterium</taxon>
    </lineage>
</organism>
<protein>
    <submittedName>
        <fullName evidence="1">Uncharacterized protein</fullName>
    </submittedName>
</protein>
<evidence type="ECO:0000313" key="1">
    <source>
        <dbReference type="EMBL" id="RHA52962.1"/>
    </source>
</evidence>
<comment type="caution">
    <text evidence="1">The sequence shown here is derived from an EMBL/GenBank/DDBJ whole genome shotgun (WGS) entry which is preliminary data.</text>
</comment>
<proteinExistence type="predicted"/>
<dbReference type="AlphaFoldDB" id="A0A413RWZ1"/>
<name>A0A413RWZ1_9FIRM</name>
<accession>A0A413RWZ1</accession>
<dbReference type="RefSeq" id="WP_118025648.1">
    <property type="nucleotide sequence ID" value="NZ_QSFO01000012.1"/>
</dbReference>
<sequence length="192" mass="22476">MHRTATLFFDVDISTFCNTENLNELIYGYGKPVYISFTHKSLGILIVIYEDGVTVDLEIIEKIDISDSEFFHTDDIKLYDYSRNEKLCKEFALRDDMHYQISRLFHRSLIKFLSGKQDIGVSIANEVATFINCNIFINKACYRNNIIELLKVFNEQYKLPLEYLAIWCELIEELDEKIVRKSSKRISSCRVG</sequence>
<reference evidence="1 2" key="1">
    <citation type="submission" date="2018-08" db="EMBL/GenBank/DDBJ databases">
        <title>A genome reference for cultivated species of the human gut microbiota.</title>
        <authorList>
            <person name="Zou Y."/>
            <person name="Xue W."/>
            <person name="Luo G."/>
        </authorList>
    </citation>
    <scope>NUCLEOTIDE SEQUENCE [LARGE SCALE GENOMIC DNA]</scope>
    <source>
        <strain evidence="1 2">AM43-2</strain>
    </source>
</reference>
<evidence type="ECO:0000313" key="2">
    <source>
        <dbReference type="Proteomes" id="UP000284598"/>
    </source>
</evidence>
<gene>
    <name evidence="1" type="ORF">DW929_10140</name>
</gene>
<dbReference type="Proteomes" id="UP000284598">
    <property type="component" value="Unassembled WGS sequence"/>
</dbReference>
<dbReference type="EMBL" id="QSFO01000012">
    <property type="protein sequence ID" value="RHA52962.1"/>
    <property type="molecule type" value="Genomic_DNA"/>
</dbReference>